<evidence type="ECO:0000256" key="2">
    <source>
        <dbReference type="ARBA" id="ARBA00022801"/>
    </source>
</evidence>
<comment type="caution">
    <text evidence="4">The sequence shown here is derived from an EMBL/GenBank/DDBJ whole genome shotgun (WGS) entry which is preliminary data.</text>
</comment>
<evidence type="ECO:0000256" key="1">
    <source>
        <dbReference type="ARBA" id="ARBA00006336"/>
    </source>
</evidence>
<reference evidence="4 5" key="1">
    <citation type="journal article" date="2016" name="BMC Genomics">
        <title>Comparative genomic and transcriptomic analyses of the Fuzhuan brick tea-fermentation fungus Aspergillus cristatus.</title>
        <authorList>
            <person name="Ge Y."/>
            <person name="Wang Y."/>
            <person name="Liu Y."/>
            <person name="Tan Y."/>
            <person name="Ren X."/>
            <person name="Zhang X."/>
            <person name="Hyde K.D."/>
            <person name="Liu Y."/>
            <person name="Liu Z."/>
        </authorList>
    </citation>
    <scope>NUCLEOTIDE SEQUENCE [LARGE SCALE GENOMIC DNA]</scope>
    <source>
        <strain evidence="4 5">GZAAS20.1005</strain>
    </source>
</reference>
<evidence type="ECO:0000259" key="3">
    <source>
        <dbReference type="Pfam" id="PF00857"/>
    </source>
</evidence>
<dbReference type="AlphaFoldDB" id="A0A1E3BG93"/>
<dbReference type="InterPro" id="IPR036380">
    <property type="entry name" value="Isochorismatase-like_sf"/>
</dbReference>
<protein>
    <recommendedName>
        <fullName evidence="3">Isochorismatase-like domain-containing protein</fullName>
    </recommendedName>
</protein>
<dbReference type="Gene3D" id="3.40.50.850">
    <property type="entry name" value="Isochorismatase-like"/>
    <property type="match status" value="1"/>
</dbReference>
<dbReference type="Proteomes" id="UP000094569">
    <property type="component" value="Unassembled WGS sequence"/>
</dbReference>
<dbReference type="InterPro" id="IPR050272">
    <property type="entry name" value="Isochorismatase-like_hydrls"/>
</dbReference>
<dbReference type="OrthoDB" id="1739143at2759"/>
<dbReference type="SUPFAM" id="SSF52499">
    <property type="entry name" value="Isochorismatase-like hydrolases"/>
    <property type="match status" value="1"/>
</dbReference>
<keyword evidence="2" id="KW-0378">Hydrolase</keyword>
<dbReference type="PANTHER" id="PTHR43540">
    <property type="entry name" value="PEROXYUREIDOACRYLATE/UREIDOACRYLATE AMIDOHYDROLASE-RELATED"/>
    <property type="match status" value="1"/>
</dbReference>
<keyword evidence="5" id="KW-1185">Reference proteome</keyword>
<gene>
    <name evidence="4" type="ORF">SI65_04935</name>
</gene>
<dbReference type="Pfam" id="PF00857">
    <property type="entry name" value="Isochorismatase"/>
    <property type="match status" value="1"/>
</dbReference>
<organism evidence="4 5">
    <name type="scientific">Aspergillus cristatus</name>
    <name type="common">Chinese Fuzhuan brick tea-fermentation fungus</name>
    <name type="synonym">Eurotium cristatum</name>
    <dbReference type="NCBI Taxonomy" id="573508"/>
    <lineage>
        <taxon>Eukaryota</taxon>
        <taxon>Fungi</taxon>
        <taxon>Dikarya</taxon>
        <taxon>Ascomycota</taxon>
        <taxon>Pezizomycotina</taxon>
        <taxon>Eurotiomycetes</taxon>
        <taxon>Eurotiomycetidae</taxon>
        <taxon>Eurotiales</taxon>
        <taxon>Aspergillaceae</taxon>
        <taxon>Aspergillus</taxon>
        <taxon>Aspergillus subgen. Aspergillus</taxon>
    </lineage>
</organism>
<name>A0A1E3BG93_ASPCR</name>
<dbReference type="PANTHER" id="PTHR43540:SF1">
    <property type="entry name" value="ISOCHORISMATASE HYDROLASE"/>
    <property type="match status" value="1"/>
</dbReference>
<dbReference type="GO" id="GO:0016787">
    <property type="term" value="F:hydrolase activity"/>
    <property type="evidence" value="ECO:0007669"/>
    <property type="project" value="UniProtKB-KW"/>
</dbReference>
<evidence type="ECO:0000313" key="5">
    <source>
        <dbReference type="Proteomes" id="UP000094569"/>
    </source>
</evidence>
<dbReference type="VEuPathDB" id="FungiDB:SI65_04935"/>
<comment type="similarity">
    <text evidence="1">Belongs to the isochorismatase family.</text>
</comment>
<feature type="domain" description="Isochorismatase-like" evidence="3">
    <location>
        <begin position="13"/>
        <end position="137"/>
    </location>
</feature>
<dbReference type="EMBL" id="JXNT01000004">
    <property type="protein sequence ID" value="ODM19949.1"/>
    <property type="molecule type" value="Genomic_DNA"/>
</dbReference>
<proteinExistence type="inferred from homology"/>
<evidence type="ECO:0000313" key="4">
    <source>
        <dbReference type="EMBL" id="ODM19949.1"/>
    </source>
</evidence>
<dbReference type="InterPro" id="IPR000868">
    <property type="entry name" value="Isochorismatase-like_dom"/>
</dbReference>
<sequence>MTSPAHSFGQRYAILNLDWMSCLIGAIENTPEGQALIANYIRWNDAVHRKNPRPLTVFTTLCFSHGQPEVERNKPFANLIAPFGTFEAGTPEAQIDGRFTLDEKDVLLHKTRWAATMGNALEQILKAQGIETVVIVGGIPFLLYLRLIVSQSGLTLSGVVMNTIYRVFDLDDNIFVIADNVVDLPVEQNAEFKKVMLDTLLLKINLKVISLDEAIQALCQS</sequence>
<accession>A0A1E3BG93</accession>